<dbReference type="PROSITE" id="PS50263">
    <property type="entry name" value="CN_HYDROLASE"/>
    <property type="match status" value="1"/>
</dbReference>
<gene>
    <name evidence="9 11" type="primary">lnt</name>
    <name evidence="11" type="ORF">AAEO60_13170</name>
</gene>
<evidence type="ECO:0000256" key="2">
    <source>
        <dbReference type="ARBA" id="ARBA00010065"/>
    </source>
</evidence>
<feature type="transmembrane region" description="Helical" evidence="9">
    <location>
        <begin position="40"/>
        <end position="59"/>
    </location>
</feature>
<comment type="catalytic activity">
    <reaction evidence="9">
        <text>N-terminal S-1,2-diacyl-sn-glyceryl-L-cysteinyl-[lipoprotein] + a glycerophospholipid = N-acyl-S-1,2-diacyl-sn-glyceryl-L-cysteinyl-[lipoprotein] + a 2-acyl-sn-glycero-3-phospholipid + H(+)</text>
        <dbReference type="Rhea" id="RHEA:48228"/>
        <dbReference type="Rhea" id="RHEA-COMP:14681"/>
        <dbReference type="Rhea" id="RHEA-COMP:14684"/>
        <dbReference type="ChEBI" id="CHEBI:15378"/>
        <dbReference type="ChEBI" id="CHEBI:136912"/>
        <dbReference type="ChEBI" id="CHEBI:140656"/>
        <dbReference type="ChEBI" id="CHEBI:140657"/>
        <dbReference type="ChEBI" id="CHEBI:140660"/>
        <dbReference type="EC" id="2.3.1.269"/>
    </reaction>
</comment>
<feature type="transmembrane region" description="Helical" evidence="9">
    <location>
        <begin position="519"/>
        <end position="539"/>
    </location>
</feature>
<dbReference type="Pfam" id="PF00795">
    <property type="entry name" value="CN_hydrolase"/>
    <property type="match status" value="1"/>
</dbReference>
<comment type="subcellular location">
    <subcellularLocation>
        <location evidence="1 9">Cell membrane</location>
        <topology evidence="1 9">Multi-pass membrane protein</topology>
    </subcellularLocation>
</comment>
<feature type="domain" description="CN hydrolase" evidence="10">
    <location>
        <begin position="244"/>
        <end position="515"/>
    </location>
</feature>
<keyword evidence="4 9" id="KW-0808">Transferase</keyword>
<feature type="transmembrane region" description="Helical" evidence="9">
    <location>
        <begin position="209"/>
        <end position="225"/>
    </location>
</feature>
<keyword evidence="5 9" id="KW-0812">Transmembrane</keyword>
<keyword evidence="12" id="KW-1185">Reference proteome</keyword>
<dbReference type="HAMAP" id="MF_01148">
    <property type="entry name" value="Lnt"/>
    <property type="match status" value="1"/>
</dbReference>
<keyword evidence="7 9" id="KW-0472">Membrane</keyword>
<keyword evidence="6 9" id="KW-1133">Transmembrane helix</keyword>
<comment type="similarity">
    <text evidence="2 9">Belongs to the CN hydrolase family. Apolipoprotein N-acyltransferase subfamily.</text>
</comment>
<dbReference type="InterPro" id="IPR036526">
    <property type="entry name" value="C-N_Hydrolase_sf"/>
</dbReference>
<comment type="caution">
    <text evidence="11">The sequence shown here is derived from an EMBL/GenBank/DDBJ whole genome shotgun (WGS) entry which is preliminary data.</text>
</comment>
<evidence type="ECO:0000313" key="12">
    <source>
        <dbReference type="Proteomes" id="UP001497045"/>
    </source>
</evidence>
<dbReference type="NCBIfam" id="TIGR00546">
    <property type="entry name" value="lnt"/>
    <property type="match status" value="1"/>
</dbReference>
<dbReference type="PANTHER" id="PTHR38686:SF1">
    <property type="entry name" value="APOLIPOPROTEIN N-ACYLTRANSFERASE"/>
    <property type="match status" value="1"/>
</dbReference>
<evidence type="ECO:0000256" key="8">
    <source>
        <dbReference type="ARBA" id="ARBA00023315"/>
    </source>
</evidence>
<evidence type="ECO:0000259" key="10">
    <source>
        <dbReference type="PROSITE" id="PS50263"/>
    </source>
</evidence>
<dbReference type="RefSeq" id="WP_341674169.1">
    <property type="nucleotide sequence ID" value="NZ_JBBYHV010000002.1"/>
</dbReference>
<reference evidence="11 12" key="1">
    <citation type="submission" date="2024-04" db="EMBL/GenBank/DDBJ databases">
        <title>Aurantiacibacter sp. DGU6 16S ribosomal RNA gene Genome sequencing and assembly.</title>
        <authorList>
            <person name="Park S."/>
        </authorList>
    </citation>
    <scope>NUCLEOTIDE SEQUENCE [LARGE SCALE GENOMIC DNA]</scope>
    <source>
        <strain evidence="11 12">DGU6</strain>
    </source>
</reference>
<feature type="transmembrane region" description="Helical" evidence="9">
    <location>
        <begin position="101"/>
        <end position="123"/>
    </location>
</feature>
<keyword evidence="8 9" id="KW-0012">Acyltransferase</keyword>
<proteinExistence type="inferred from homology"/>
<comment type="pathway">
    <text evidence="9">Protein modification; lipoprotein biosynthesis (N-acyl transfer).</text>
</comment>
<dbReference type="InterPro" id="IPR004563">
    <property type="entry name" value="Apolipo_AcylTrfase"/>
</dbReference>
<dbReference type="EMBL" id="JBBYHV010000002">
    <property type="protein sequence ID" value="MEL1251621.1"/>
    <property type="molecule type" value="Genomic_DNA"/>
</dbReference>
<evidence type="ECO:0000256" key="1">
    <source>
        <dbReference type="ARBA" id="ARBA00004651"/>
    </source>
</evidence>
<dbReference type="InterPro" id="IPR003010">
    <property type="entry name" value="C-N_Hydrolase"/>
</dbReference>
<evidence type="ECO:0000256" key="3">
    <source>
        <dbReference type="ARBA" id="ARBA00022475"/>
    </source>
</evidence>
<dbReference type="GO" id="GO:0016746">
    <property type="term" value="F:acyltransferase activity"/>
    <property type="evidence" value="ECO:0007669"/>
    <property type="project" value="UniProtKB-KW"/>
</dbReference>
<dbReference type="PANTHER" id="PTHR38686">
    <property type="entry name" value="APOLIPOPROTEIN N-ACYLTRANSFERASE"/>
    <property type="match status" value="1"/>
</dbReference>
<evidence type="ECO:0000256" key="4">
    <source>
        <dbReference type="ARBA" id="ARBA00022679"/>
    </source>
</evidence>
<evidence type="ECO:0000313" key="11">
    <source>
        <dbReference type="EMBL" id="MEL1251621.1"/>
    </source>
</evidence>
<dbReference type="InterPro" id="IPR045378">
    <property type="entry name" value="LNT_N"/>
</dbReference>
<dbReference type="Gene3D" id="3.60.110.10">
    <property type="entry name" value="Carbon-nitrogen hydrolase"/>
    <property type="match status" value="1"/>
</dbReference>
<dbReference type="Proteomes" id="UP001497045">
    <property type="component" value="Unassembled WGS sequence"/>
</dbReference>
<comment type="function">
    <text evidence="9">Catalyzes the phospholipid dependent N-acylation of the N-terminal cysteine of apolipoprotein, the last step in lipoprotein maturation.</text>
</comment>
<organism evidence="11 12">
    <name type="scientific">Aurantiacibacter gilvus</name>
    <dbReference type="NCBI Taxonomy" id="3139141"/>
    <lineage>
        <taxon>Bacteria</taxon>
        <taxon>Pseudomonadati</taxon>
        <taxon>Pseudomonadota</taxon>
        <taxon>Alphaproteobacteria</taxon>
        <taxon>Sphingomonadales</taxon>
        <taxon>Erythrobacteraceae</taxon>
        <taxon>Aurantiacibacter</taxon>
    </lineage>
</organism>
<feature type="transmembrane region" description="Helical" evidence="9">
    <location>
        <begin position="135"/>
        <end position="156"/>
    </location>
</feature>
<dbReference type="Pfam" id="PF20154">
    <property type="entry name" value="LNT_N"/>
    <property type="match status" value="1"/>
</dbReference>
<name>A0ABU9IHE6_9SPHN</name>
<dbReference type="EC" id="2.3.1.269" evidence="9"/>
<evidence type="ECO:0000256" key="5">
    <source>
        <dbReference type="ARBA" id="ARBA00022692"/>
    </source>
</evidence>
<protein>
    <recommendedName>
        <fullName evidence="9">Apolipoprotein N-acyltransferase</fullName>
        <shortName evidence="9">ALP N-acyltransferase</shortName>
        <ecNumber evidence="9">2.3.1.269</ecNumber>
    </recommendedName>
</protein>
<evidence type="ECO:0000256" key="7">
    <source>
        <dbReference type="ARBA" id="ARBA00023136"/>
    </source>
</evidence>
<keyword evidence="3 9" id="KW-1003">Cell membrane</keyword>
<sequence>MTRTMASGLSLIERLALIDRLAKWPRLSALALGVLSATGFQPIGLWPVALLAVGVFALLATRTRTWLRAFGLGWLFGVAHFTLGNAWIANSFTYQSEMPEVLGWLAVPLLALYLAVYPALAALAARAVVKGGTGWAFALVFAGAWIVTEWMRGWVFTGYAWNPLAMVLLGPFDRPGLAAIAPVMGTYALSGLAVLLGCALVLLVRERNWLASGGVASLLAVGMYLPPVAPRHVQTGDELLVTIVQPDIPQEQISDPQYYEANYTRLAQLSPRLDEDTAPRLVLWPEAGMADYLRDGYPQRYYDRTTALASPDYARRRLGATVGEGSVLLTGAVDLEIGPDENGWVRALGARNAVTAVSADGEILGSYAKAHLVPYGEYLPMRGLLEPLGLSRLVAGSIDFWPGPGPQTIDLGEYGRVGVQVCYEIVFSGEVVDPDNRPDFIFNASSEGWFGAFAPSQFLAQSRMRAIEEGLPVLRATNSGISAIIDPRGVVREHLGLPHGGRIDSVVPPAAAPTLFARFGNMLALAWALVFLLAAFVAMRRQAS</sequence>
<dbReference type="CDD" id="cd07571">
    <property type="entry name" value="ALP_N-acyl_transferase"/>
    <property type="match status" value="1"/>
</dbReference>
<feature type="transmembrane region" description="Helical" evidence="9">
    <location>
        <begin position="176"/>
        <end position="202"/>
    </location>
</feature>
<dbReference type="SUPFAM" id="SSF56317">
    <property type="entry name" value="Carbon-nitrogen hydrolase"/>
    <property type="match status" value="1"/>
</dbReference>
<evidence type="ECO:0000256" key="6">
    <source>
        <dbReference type="ARBA" id="ARBA00022989"/>
    </source>
</evidence>
<feature type="transmembrane region" description="Helical" evidence="9">
    <location>
        <begin position="66"/>
        <end position="89"/>
    </location>
</feature>
<evidence type="ECO:0000256" key="9">
    <source>
        <dbReference type="HAMAP-Rule" id="MF_01148"/>
    </source>
</evidence>
<accession>A0ABU9IHE6</accession>